<feature type="region of interest" description="Disordered" evidence="1">
    <location>
        <begin position="286"/>
        <end position="346"/>
    </location>
</feature>
<keyword evidence="3" id="KW-1185">Reference proteome</keyword>
<dbReference type="Proteomes" id="UP000186955">
    <property type="component" value="Unassembled WGS sequence"/>
</dbReference>
<feature type="compositionally biased region" description="Basic residues" evidence="1">
    <location>
        <begin position="193"/>
        <end position="206"/>
    </location>
</feature>
<dbReference type="EMBL" id="MNBE01000228">
    <property type="protein sequence ID" value="OKP12390.1"/>
    <property type="molecule type" value="Genomic_DNA"/>
</dbReference>
<feature type="region of interest" description="Disordered" evidence="1">
    <location>
        <begin position="185"/>
        <end position="219"/>
    </location>
</feature>
<name>A0A1Q5UIT8_9EURO</name>
<feature type="compositionally biased region" description="Basic and acidic residues" evidence="1">
    <location>
        <begin position="207"/>
        <end position="219"/>
    </location>
</feature>
<feature type="compositionally biased region" description="Polar residues" evidence="1">
    <location>
        <begin position="243"/>
        <end position="257"/>
    </location>
</feature>
<evidence type="ECO:0000313" key="3">
    <source>
        <dbReference type="Proteomes" id="UP000186955"/>
    </source>
</evidence>
<feature type="region of interest" description="Disordered" evidence="1">
    <location>
        <begin position="373"/>
        <end position="443"/>
    </location>
</feature>
<feature type="compositionally biased region" description="Low complexity" evidence="1">
    <location>
        <begin position="329"/>
        <end position="346"/>
    </location>
</feature>
<sequence length="501" mass="55149">MYEPTTALSLHRLSRQSLQKRYESDEEDVSESDAGGHDFVPSPTGSQRAGIFDSDISADENSHADPDSDREEEFLAPCRGAKRQRPVSMDTVKRNSEASFVEDAYVFDPEEDMVLELPSPDSPDLSSSLFLQPTIYVSPNTPPTTNIRSRSASPSSIFSVENAEIQIAKKITLMEPPTRPTLVFINSLSSRSKNSRSRTSRSRTRGNPRDRESRIFDGRFENGLEVPRLAEIKASATKDTENAESSSDNDSTCTTPAMPTLDDDYISRPLQSATINRVSEIPVVPFLPPSPRIRPQSMYRPRPRTSGAEKSFQLMPNARPRRPTDTSRRPASIRSNSNSSVPSYASLPASPFPSDLGYIPDHFSDVGSLLSRTCSPVSCASSPPPPPSYHSQSQSQPPKRGHTPSKHSVSNILAQRSPMMRRMTRKHSATSSMSSLRSEMDPPVPVPAPSAQMPQTAVNYDSHLVRKNSQRRHARHNSAAPGAGGRKFMGLKLGKKSFTKA</sequence>
<dbReference type="AlphaFoldDB" id="A0A1Q5UIT8"/>
<comment type="caution">
    <text evidence="2">The sequence shown here is derived from an EMBL/GenBank/DDBJ whole genome shotgun (WGS) entry which is preliminary data.</text>
</comment>
<evidence type="ECO:0000313" key="2">
    <source>
        <dbReference type="EMBL" id="OKP12390.1"/>
    </source>
</evidence>
<reference evidence="2 3" key="1">
    <citation type="submission" date="2016-10" db="EMBL/GenBank/DDBJ databases">
        <title>Genome sequence of the ascomycete fungus Penicillium subrubescens.</title>
        <authorList>
            <person name="De Vries R.P."/>
            <person name="Peng M."/>
            <person name="Dilokpimol A."/>
            <person name="Hilden K."/>
            <person name="Makela M.R."/>
            <person name="Grigoriev I."/>
            <person name="Riley R."/>
            <person name="Granchi Z."/>
        </authorList>
    </citation>
    <scope>NUCLEOTIDE SEQUENCE [LARGE SCALE GENOMIC DNA]</scope>
    <source>
        <strain evidence="2 3">CBS 132785</strain>
    </source>
</reference>
<evidence type="ECO:0000256" key="1">
    <source>
        <dbReference type="SAM" id="MobiDB-lite"/>
    </source>
</evidence>
<accession>A0A1Q5UIT8</accession>
<organism evidence="2 3">
    <name type="scientific">Penicillium subrubescens</name>
    <dbReference type="NCBI Taxonomy" id="1316194"/>
    <lineage>
        <taxon>Eukaryota</taxon>
        <taxon>Fungi</taxon>
        <taxon>Dikarya</taxon>
        <taxon>Ascomycota</taxon>
        <taxon>Pezizomycotina</taxon>
        <taxon>Eurotiomycetes</taxon>
        <taxon>Eurotiomycetidae</taxon>
        <taxon>Eurotiales</taxon>
        <taxon>Aspergillaceae</taxon>
        <taxon>Penicillium</taxon>
    </lineage>
</organism>
<proteinExistence type="predicted"/>
<feature type="compositionally biased region" description="Basic residues" evidence="1">
    <location>
        <begin position="466"/>
        <end position="476"/>
    </location>
</feature>
<feature type="region of interest" description="Disordered" evidence="1">
    <location>
        <begin position="231"/>
        <end position="262"/>
    </location>
</feature>
<dbReference type="STRING" id="1316194.A0A1Q5UIT8"/>
<feature type="compositionally biased region" description="Low complexity" evidence="1">
    <location>
        <begin position="8"/>
        <end position="19"/>
    </location>
</feature>
<feature type="region of interest" description="Disordered" evidence="1">
    <location>
        <begin position="466"/>
        <end position="501"/>
    </location>
</feature>
<dbReference type="OrthoDB" id="4493237at2759"/>
<protein>
    <submittedName>
        <fullName evidence="2">Uncharacterized protein</fullName>
    </submittedName>
</protein>
<feature type="compositionally biased region" description="Low complexity" evidence="1">
    <location>
        <begin position="389"/>
        <end position="398"/>
    </location>
</feature>
<feature type="region of interest" description="Disordered" evidence="1">
    <location>
        <begin position="1"/>
        <end position="90"/>
    </location>
</feature>
<gene>
    <name evidence="2" type="ORF">PENSUB_2126</name>
</gene>
<feature type="compositionally biased region" description="Basic and acidic residues" evidence="1">
    <location>
        <begin position="231"/>
        <end position="241"/>
    </location>
</feature>